<organism evidence="1 2">
    <name type="scientific">Streptomyces liliiviolaceus</name>
    <dbReference type="NCBI Taxonomy" id="2823109"/>
    <lineage>
        <taxon>Bacteria</taxon>
        <taxon>Bacillati</taxon>
        <taxon>Actinomycetota</taxon>
        <taxon>Actinomycetes</taxon>
        <taxon>Kitasatosporales</taxon>
        <taxon>Streptomycetaceae</taxon>
        <taxon>Streptomyces</taxon>
    </lineage>
</organism>
<name>A0A941B834_9ACTN</name>
<dbReference type="InterPro" id="IPR053737">
    <property type="entry name" value="Type_II_TA_Toxin"/>
</dbReference>
<comment type="caution">
    <text evidence="1">The sequence shown here is derived from an EMBL/GenBank/DDBJ whole genome shotgun (WGS) entry which is preliminary data.</text>
</comment>
<evidence type="ECO:0000313" key="2">
    <source>
        <dbReference type="Proteomes" id="UP000677413"/>
    </source>
</evidence>
<keyword evidence="2" id="KW-1185">Reference proteome</keyword>
<dbReference type="Gene3D" id="1.20.120.1870">
    <property type="entry name" value="Fic/DOC protein, Fido domain"/>
    <property type="match status" value="1"/>
</dbReference>
<proteinExistence type="predicted"/>
<dbReference type="EMBL" id="JAGPYQ010000001">
    <property type="protein sequence ID" value="MBQ0850452.1"/>
    <property type="molecule type" value="Genomic_DNA"/>
</dbReference>
<accession>A0A941B834</accession>
<dbReference type="AlphaFoldDB" id="A0A941B834"/>
<dbReference type="RefSeq" id="WP_210884637.1">
    <property type="nucleotide sequence ID" value="NZ_JAGPYQ010000001.1"/>
</dbReference>
<dbReference type="Proteomes" id="UP000677413">
    <property type="component" value="Unassembled WGS sequence"/>
</dbReference>
<protein>
    <submittedName>
        <fullName evidence="1">Fic family toxin-antitoxin system, toxin component</fullName>
    </submittedName>
</protein>
<reference evidence="1 2" key="1">
    <citation type="submission" date="2021-04" db="EMBL/GenBank/DDBJ databases">
        <authorList>
            <person name="Tang X."/>
            <person name="Zhou X."/>
            <person name="Chen X."/>
            <person name="Cernava T."/>
            <person name="Zhang C."/>
        </authorList>
    </citation>
    <scope>NUCLEOTIDE SEQUENCE [LARGE SCALE GENOMIC DNA]</scope>
    <source>
        <strain evidence="1 2">BH-SS-21</strain>
    </source>
</reference>
<sequence length="124" mass="13642">MIVHIDRAWLLDLAHRSLPDDPEVTDFGSLQAAVARHADKVMDVYVYAEPHHRAAALMHQLVRVPALEARNKLFAAVVAASYLSASGLFVTVTAKTAADLAERIDRDALDVRSAAAEIRAWTRK</sequence>
<evidence type="ECO:0000313" key="1">
    <source>
        <dbReference type="EMBL" id="MBQ0850452.1"/>
    </source>
</evidence>
<gene>
    <name evidence="1" type="ORF">J8N05_19925</name>
</gene>